<organism evidence="1 2">
    <name type="scientific">Rotaria sordida</name>
    <dbReference type="NCBI Taxonomy" id="392033"/>
    <lineage>
        <taxon>Eukaryota</taxon>
        <taxon>Metazoa</taxon>
        <taxon>Spiralia</taxon>
        <taxon>Gnathifera</taxon>
        <taxon>Rotifera</taxon>
        <taxon>Eurotatoria</taxon>
        <taxon>Bdelloidea</taxon>
        <taxon>Philodinida</taxon>
        <taxon>Philodinidae</taxon>
        <taxon>Rotaria</taxon>
    </lineage>
</organism>
<comment type="caution">
    <text evidence="1">The sequence shown here is derived from an EMBL/GenBank/DDBJ whole genome shotgun (WGS) entry which is preliminary data.</text>
</comment>
<keyword evidence="2" id="KW-1185">Reference proteome</keyword>
<sequence length="612" mass="72209">IQLNEQMLEEECFGGTFRVQKDNNSNSNEERIRFWNAYILIYQCIEPLKLLPPPSIPSSPNTNRLTTRNTRLNHSNQRDSLSQLADLVVQSEHNNLFKIKKPLISSRVLTCVKDENLEFLKNRDTYCDDYFQFIYKLSNICFDDNIQLNNIESNNNNSLSYELCTKLALNFLFNTHLRTHRRLRKDNCQQWIELLENLFSKNSLSCHIFYQLLFEKNDDILKLYLLDCPIDDIRQIFEQICEYVLQSSYIYNINKYIELFIEQLISLLDKSVVEQVKHSQVYFQLIYIYTNMNNISIEYLLKLNTFIRLMNFLLGENIDNRRWHCEQAKEFGIIHEILSILALYCYSINENNHKKYFELIKQMDIYFIGQWSNRYLKEICYAFQEVSSTKLIHTLQLMEKLAKNNDKFSEQFIRIILQSIVQTHTNDLKSLFKLLSCILLIDDSFQTKRLQLAFEGTNESSNTDNNQNFNGLYSLIRTSIETEQRRAYQTVKFLITLSNQSNACKDYFSSTAIQWEAAINWLKQQMQTSWQWSPAHNISNEDNDTRSFQRTRSAQYTLEQAQSLLQQTTILNKNIHSNNNNNNTSTNEVIEFNDIHNQSSSSSSQSTLIGAD</sequence>
<proteinExistence type="predicted"/>
<dbReference type="EMBL" id="CAJNOL010002766">
    <property type="protein sequence ID" value="CAF1527504.1"/>
    <property type="molecule type" value="Genomic_DNA"/>
</dbReference>
<protein>
    <submittedName>
        <fullName evidence="1">Uncharacterized protein</fullName>
    </submittedName>
</protein>
<accession>A0A815V4X3</accession>
<dbReference type="Proteomes" id="UP000663870">
    <property type="component" value="Unassembled WGS sequence"/>
</dbReference>
<gene>
    <name evidence="1" type="ORF">JXQ802_LOCUS41988</name>
</gene>
<dbReference type="AlphaFoldDB" id="A0A815V4X3"/>
<evidence type="ECO:0000313" key="1">
    <source>
        <dbReference type="EMBL" id="CAF1527504.1"/>
    </source>
</evidence>
<reference evidence="1" key="1">
    <citation type="submission" date="2021-02" db="EMBL/GenBank/DDBJ databases">
        <authorList>
            <person name="Nowell W R."/>
        </authorList>
    </citation>
    <scope>NUCLEOTIDE SEQUENCE</scope>
</reference>
<evidence type="ECO:0000313" key="2">
    <source>
        <dbReference type="Proteomes" id="UP000663870"/>
    </source>
</evidence>
<name>A0A815V4X3_9BILA</name>
<feature type="non-terminal residue" evidence="1">
    <location>
        <position position="1"/>
    </location>
</feature>